<feature type="compositionally biased region" description="Acidic residues" evidence="1">
    <location>
        <begin position="90"/>
        <end position="99"/>
    </location>
</feature>
<feature type="compositionally biased region" description="Basic and acidic residues" evidence="1">
    <location>
        <begin position="100"/>
        <end position="111"/>
    </location>
</feature>
<reference evidence="2 3" key="1">
    <citation type="journal article" date="2015" name="Nature">
        <title>rRNA introns, odd ribosomes, and small enigmatic genomes across a large radiation of phyla.</title>
        <authorList>
            <person name="Brown C.T."/>
            <person name="Hug L.A."/>
            <person name="Thomas B.C."/>
            <person name="Sharon I."/>
            <person name="Castelle C.J."/>
            <person name="Singh A."/>
            <person name="Wilkins M.J."/>
            <person name="Williams K.H."/>
            <person name="Banfield J.F."/>
        </authorList>
    </citation>
    <scope>NUCLEOTIDE SEQUENCE [LARGE SCALE GENOMIC DNA]</scope>
</reference>
<dbReference type="AlphaFoldDB" id="A0A0G1SK20"/>
<accession>A0A0G1SK20</accession>
<evidence type="ECO:0000313" key="2">
    <source>
        <dbReference type="EMBL" id="KKU33625.1"/>
    </source>
</evidence>
<gene>
    <name evidence="2" type="ORF">UX47_C0002G0033</name>
</gene>
<evidence type="ECO:0000256" key="1">
    <source>
        <dbReference type="SAM" id="MobiDB-lite"/>
    </source>
</evidence>
<proteinExistence type="predicted"/>
<feature type="region of interest" description="Disordered" evidence="1">
    <location>
        <begin position="84"/>
        <end position="115"/>
    </location>
</feature>
<comment type="caution">
    <text evidence="2">The sequence shown here is derived from an EMBL/GenBank/DDBJ whole genome shotgun (WGS) entry which is preliminary data.</text>
</comment>
<organism evidence="2 3">
    <name type="scientific">Candidatus Collierbacteria bacterium GW2011_GWA2_46_26</name>
    <dbReference type="NCBI Taxonomy" id="1618381"/>
    <lineage>
        <taxon>Bacteria</taxon>
        <taxon>Candidatus Collieribacteriota</taxon>
    </lineage>
</organism>
<evidence type="ECO:0000313" key="3">
    <source>
        <dbReference type="Proteomes" id="UP000034794"/>
    </source>
</evidence>
<name>A0A0G1SK20_9BACT</name>
<dbReference type="EMBL" id="LCMI01000002">
    <property type="protein sequence ID" value="KKU33625.1"/>
    <property type="molecule type" value="Genomic_DNA"/>
</dbReference>
<sequence>MEQEGAFEPQEPLVLGEKEKKELLDFEEKLFEKLQRIKKIKINTHDVYPAALRSGVGKAMVELMYKQGTELHAWMNEIFESVGIPSEKKDDEEDEDSEDTDKGSEDDGEIKAKRKKLKREMREATFQDIFESGQLKSGAEINFNKLSKIVSEERGEEVEIKRTFEYDDGEIEEEEVREAFEKFDPKSIHLSWRLRIHWFTDEWAREKTSKDFRDNNGDLGRIENLNKLCKLTHPERNLERLDGLRLMKREIQNMTREYEQGSDDLELAKVFILDIYRKYINKQLADDMLLWIGSGKDGKEIFDINPARMERYDRFLHGVGEEFDKRGNRVALTERINEIVRDIDASSQTEPTLEVDMTSDDEIRIAQWILKEYGFIDCDVLKRKSAQSKMGMAYTKKRAILYIPKSSKKDLVAYLTGVAHEIEGHLLSHRNWDAVDLPLTIMKRYPAGGRDEVLEEAGAKYVEDVTMKRITGNDNYPENIYLQGIELRKKGGTFRDCLDLFFNIRAKRLGKSKQDVFRDGDIYGQVFEYAYDRAMRLLREHTSLDDKSGRVTTTDQLKYLEQKKVAESLVSQGMEEVLFVNGFDVYSVKQLLELGIIDKTKVRRPKMVVANKIWPILRDGLARGLTVKQILDEQGVE</sequence>
<dbReference type="Proteomes" id="UP000034794">
    <property type="component" value="Unassembled WGS sequence"/>
</dbReference>
<protein>
    <submittedName>
        <fullName evidence="2">Uncharacterized protein</fullName>
    </submittedName>
</protein>